<evidence type="ECO:0000256" key="4">
    <source>
        <dbReference type="SAM" id="SignalP"/>
    </source>
</evidence>
<dbReference type="AlphaFoldDB" id="A0A4Z0QFS1"/>
<name>A0A4Z0QFS1_9BACT</name>
<evidence type="ECO:0000256" key="3">
    <source>
        <dbReference type="ARBA" id="ARBA00022729"/>
    </source>
</evidence>
<reference evidence="5 6" key="1">
    <citation type="submission" date="2019-04" db="EMBL/GenBank/DDBJ databases">
        <authorList>
            <person name="Feng G."/>
            <person name="Zhang J."/>
            <person name="Zhu H."/>
        </authorList>
    </citation>
    <scope>NUCLEOTIDE SEQUENCE [LARGE SCALE GENOMIC DNA]</scope>
    <source>
        <strain evidence="5 6">9PBR-1</strain>
    </source>
</reference>
<keyword evidence="6" id="KW-1185">Reference proteome</keyword>
<evidence type="ECO:0000256" key="1">
    <source>
        <dbReference type="ARBA" id="ARBA00003989"/>
    </source>
</evidence>
<accession>A0A4Z0QFS1</accession>
<organism evidence="5 6">
    <name type="scientific">Hymenobacter metallicola</name>
    <dbReference type="NCBI Taxonomy" id="2563114"/>
    <lineage>
        <taxon>Bacteria</taxon>
        <taxon>Pseudomonadati</taxon>
        <taxon>Bacteroidota</taxon>
        <taxon>Cytophagia</taxon>
        <taxon>Cytophagales</taxon>
        <taxon>Hymenobacteraceae</taxon>
        <taxon>Hymenobacter</taxon>
    </lineage>
</organism>
<dbReference type="EMBL" id="SRMB01000001">
    <property type="protein sequence ID" value="TGE28063.1"/>
    <property type="molecule type" value="Genomic_DNA"/>
</dbReference>
<dbReference type="Pfam" id="PF10614">
    <property type="entry name" value="CsgF"/>
    <property type="match status" value="1"/>
</dbReference>
<proteinExistence type="predicted"/>
<sequence length="153" mass="16842">MYFSPTYMKQFLLRWPLLLLLLLLGAHQAAAQDFVYEPKNPSFGGGNTFNYAWMLSSAQAQNTIADPATSNASNPFQQDPLKQFEQNLNQQILGQLAQRLIGNQLGSQSQGLQEGSYSVGAYRINVVPTNGGFSVQITDSNTGNQTTVTIPYF</sequence>
<evidence type="ECO:0000256" key="2">
    <source>
        <dbReference type="ARBA" id="ARBA00014031"/>
    </source>
</evidence>
<evidence type="ECO:0000313" key="6">
    <source>
        <dbReference type="Proteomes" id="UP000298471"/>
    </source>
</evidence>
<evidence type="ECO:0000313" key="5">
    <source>
        <dbReference type="EMBL" id="TGE28063.1"/>
    </source>
</evidence>
<feature type="chain" id="PRO_5021480478" description="Curli production assembly/transport component CsgF" evidence="4">
    <location>
        <begin position="32"/>
        <end position="153"/>
    </location>
</feature>
<dbReference type="InterPro" id="IPR018893">
    <property type="entry name" value="T8SS_CsgF"/>
</dbReference>
<comment type="function">
    <text evidence="1">May be involved in the biogenesis of curli organelles.</text>
</comment>
<keyword evidence="3 4" id="KW-0732">Signal</keyword>
<dbReference type="Proteomes" id="UP000298471">
    <property type="component" value="Unassembled WGS sequence"/>
</dbReference>
<protein>
    <recommendedName>
        <fullName evidence="2">Curli production assembly/transport component CsgF</fullName>
    </recommendedName>
</protein>
<dbReference type="OrthoDB" id="1443407at2"/>
<comment type="caution">
    <text evidence="5">The sequence shown here is derived from an EMBL/GenBank/DDBJ whole genome shotgun (WGS) entry which is preliminary data.</text>
</comment>
<feature type="signal peptide" evidence="4">
    <location>
        <begin position="1"/>
        <end position="31"/>
    </location>
</feature>
<gene>
    <name evidence="5" type="ORF">E5K02_00950</name>
</gene>